<keyword evidence="9" id="KW-1185">Reference proteome</keyword>
<comment type="subunit">
    <text evidence="7">Part of a complex composed of FtsB, FtsL and FtsQ.</text>
</comment>
<evidence type="ECO:0000256" key="4">
    <source>
        <dbReference type="ARBA" id="ARBA00022989"/>
    </source>
</evidence>
<dbReference type="GO" id="GO:0005886">
    <property type="term" value="C:plasma membrane"/>
    <property type="evidence" value="ECO:0007669"/>
    <property type="project" value="UniProtKB-SubCell"/>
</dbReference>
<evidence type="ECO:0000256" key="2">
    <source>
        <dbReference type="ARBA" id="ARBA00022618"/>
    </source>
</evidence>
<keyword evidence="7" id="KW-0175">Coiled coil</keyword>
<dbReference type="InterPro" id="IPR023081">
    <property type="entry name" value="Cell_div_FtsB"/>
</dbReference>
<organism evidence="8 9">
    <name type="scientific">Chitinibacter bivalviorum</name>
    <dbReference type="NCBI Taxonomy" id="2739434"/>
    <lineage>
        <taxon>Bacteria</taxon>
        <taxon>Pseudomonadati</taxon>
        <taxon>Pseudomonadota</taxon>
        <taxon>Betaproteobacteria</taxon>
        <taxon>Neisseriales</taxon>
        <taxon>Chitinibacteraceae</taxon>
        <taxon>Chitinibacter</taxon>
    </lineage>
</organism>
<evidence type="ECO:0000256" key="3">
    <source>
        <dbReference type="ARBA" id="ARBA00022692"/>
    </source>
</evidence>
<evidence type="ECO:0000256" key="5">
    <source>
        <dbReference type="ARBA" id="ARBA00023136"/>
    </source>
</evidence>
<evidence type="ECO:0000313" key="8">
    <source>
        <dbReference type="EMBL" id="QLG87480.1"/>
    </source>
</evidence>
<evidence type="ECO:0000256" key="1">
    <source>
        <dbReference type="ARBA" id="ARBA00022475"/>
    </source>
</evidence>
<protein>
    <recommendedName>
        <fullName evidence="7">Cell division protein FtsB</fullName>
    </recommendedName>
</protein>
<keyword evidence="2 7" id="KW-0132">Cell division</keyword>
<dbReference type="PANTHER" id="PTHR37485:SF1">
    <property type="entry name" value="CELL DIVISION PROTEIN FTSB"/>
    <property type="match status" value="1"/>
</dbReference>
<evidence type="ECO:0000256" key="6">
    <source>
        <dbReference type="ARBA" id="ARBA00023306"/>
    </source>
</evidence>
<feature type="coiled-coil region" evidence="7">
    <location>
        <begin position="36"/>
        <end position="70"/>
    </location>
</feature>
<feature type="topological domain" description="Periplasmic" evidence="7">
    <location>
        <begin position="22"/>
        <end position="112"/>
    </location>
</feature>
<feature type="topological domain" description="Cytoplasmic" evidence="7">
    <location>
        <begin position="1"/>
        <end position="3"/>
    </location>
</feature>
<dbReference type="PANTHER" id="PTHR37485">
    <property type="entry name" value="CELL DIVISION PROTEIN FTSB"/>
    <property type="match status" value="1"/>
</dbReference>
<keyword evidence="1 7" id="KW-1003">Cell membrane</keyword>
<dbReference type="Proteomes" id="UP000509597">
    <property type="component" value="Chromosome"/>
</dbReference>
<dbReference type="NCBIfam" id="NF002058">
    <property type="entry name" value="PRK00888.1"/>
    <property type="match status" value="1"/>
</dbReference>
<reference evidence="8 9" key="1">
    <citation type="submission" date="2020-07" db="EMBL/GenBank/DDBJ databases">
        <title>Complete genome sequence of Chitinibacter sp. 2T18.</title>
        <authorList>
            <person name="Bae J.-W."/>
            <person name="Choi J.-W."/>
        </authorList>
    </citation>
    <scope>NUCLEOTIDE SEQUENCE [LARGE SCALE GENOMIC DNA]</scope>
    <source>
        <strain evidence="8 9">2T18</strain>
    </source>
</reference>
<comment type="subcellular location">
    <subcellularLocation>
        <location evidence="7">Cell inner membrane</location>
        <topology evidence="7">Single-pass type II membrane protein</topology>
    </subcellularLocation>
    <text evidence="7">Localizes to the division septum.</text>
</comment>
<dbReference type="GO" id="GO:0032153">
    <property type="term" value="C:cell division site"/>
    <property type="evidence" value="ECO:0007669"/>
    <property type="project" value="UniProtKB-UniRule"/>
</dbReference>
<keyword evidence="6 7" id="KW-0131">Cell cycle</keyword>
<dbReference type="Pfam" id="PF04977">
    <property type="entry name" value="DivIC"/>
    <property type="match status" value="1"/>
</dbReference>
<keyword evidence="4 7" id="KW-1133">Transmembrane helix</keyword>
<accession>A0A7H9BFJ5</accession>
<dbReference type="InterPro" id="IPR007060">
    <property type="entry name" value="FtsL/DivIC"/>
</dbReference>
<name>A0A7H9BFJ5_9NEIS</name>
<gene>
    <name evidence="7 8" type="primary">ftsB</name>
    <name evidence="8" type="ORF">HQ393_04000</name>
</gene>
<keyword evidence="5 7" id="KW-0472">Membrane</keyword>
<dbReference type="HAMAP" id="MF_00599">
    <property type="entry name" value="FtsB"/>
    <property type="match status" value="1"/>
</dbReference>
<keyword evidence="3 7" id="KW-0812">Transmembrane</keyword>
<dbReference type="GO" id="GO:0043093">
    <property type="term" value="P:FtsZ-dependent cytokinesis"/>
    <property type="evidence" value="ECO:0007669"/>
    <property type="project" value="UniProtKB-UniRule"/>
</dbReference>
<dbReference type="EMBL" id="CP058627">
    <property type="protein sequence ID" value="QLG87480.1"/>
    <property type="molecule type" value="Genomic_DNA"/>
</dbReference>
<proteinExistence type="inferred from homology"/>
<sequence length="112" mass="12679">MRILALVFAVLIIALQWPLWIGKGSWMRVWQLDTQLAQRQSENAKLKERNTALEAEVNDLKNGTDAIEERARNELGMIRSEEVFFQVLDRNATKLPEIKASNSSAVTAVTNP</sequence>
<keyword evidence="7" id="KW-0997">Cell inner membrane</keyword>
<comment type="similarity">
    <text evidence="7">Belongs to the FtsB family.</text>
</comment>
<dbReference type="RefSeq" id="WP_179357563.1">
    <property type="nucleotide sequence ID" value="NZ_CP058627.1"/>
</dbReference>
<comment type="function">
    <text evidence="7">Essential cell division protein. May link together the upstream cell division proteins, which are predominantly cytoplasmic, with the downstream cell division proteins, which are predominantly periplasmic.</text>
</comment>
<evidence type="ECO:0000313" key="9">
    <source>
        <dbReference type="Proteomes" id="UP000509597"/>
    </source>
</evidence>
<dbReference type="KEGG" id="chiz:HQ393_04000"/>
<evidence type="ECO:0000256" key="7">
    <source>
        <dbReference type="HAMAP-Rule" id="MF_00599"/>
    </source>
</evidence>
<dbReference type="AlphaFoldDB" id="A0A7H9BFJ5"/>
<dbReference type="GO" id="GO:0030428">
    <property type="term" value="C:cell septum"/>
    <property type="evidence" value="ECO:0007669"/>
    <property type="project" value="TreeGrafter"/>
</dbReference>